<dbReference type="PANTHER" id="PTHR30408">
    <property type="entry name" value="TYPE-1 RESTRICTION ENZYME ECOKI SPECIFICITY PROTEIN"/>
    <property type="match status" value="1"/>
</dbReference>
<dbReference type="AlphaFoldDB" id="D0LNE2"/>
<evidence type="ECO:0000256" key="3">
    <source>
        <dbReference type="ARBA" id="ARBA00023125"/>
    </source>
</evidence>
<reference evidence="5 6" key="1">
    <citation type="journal article" date="2010" name="Stand. Genomic Sci.">
        <title>Complete genome sequence of Haliangium ochraceum type strain (SMP-2).</title>
        <authorList>
            <consortium name="US DOE Joint Genome Institute (JGI-PGF)"/>
            <person name="Ivanova N."/>
            <person name="Daum C."/>
            <person name="Lang E."/>
            <person name="Abt B."/>
            <person name="Kopitz M."/>
            <person name="Saunders E."/>
            <person name="Lapidus A."/>
            <person name="Lucas S."/>
            <person name="Glavina Del Rio T."/>
            <person name="Nolan M."/>
            <person name="Tice H."/>
            <person name="Copeland A."/>
            <person name="Cheng J.F."/>
            <person name="Chen F."/>
            <person name="Bruce D."/>
            <person name="Goodwin L."/>
            <person name="Pitluck S."/>
            <person name="Mavromatis K."/>
            <person name="Pati A."/>
            <person name="Mikhailova N."/>
            <person name="Chen A."/>
            <person name="Palaniappan K."/>
            <person name="Land M."/>
            <person name="Hauser L."/>
            <person name="Chang Y.J."/>
            <person name="Jeffries C.D."/>
            <person name="Detter J.C."/>
            <person name="Brettin T."/>
            <person name="Rohde M."/>
            <person name="Goker M."/>
            <person name="Bristow J."/>
            <person name="Markowitz V."/>
            <person name="Eisen J.A."/>
            <person name="Hugenholtz P."/>
            <person name="Kyrpides N.C."/>
            <person name="Klenk H.P."/>
        </authorList>
    </citation>
    <scope>NUCLEOTIDE SEQUENCE [LARGE SCALE GENOMIC DNA]</scope>
    <source>
        <strain evidence="6">DSM 14365 / CIP 107738 / JCM 11303 / AJ 13395 / SMP-2</strain>
    </source>
</reference>
<dbReference type="EMBL" id="CP001804">
    <property type="protein sequence ID" value="ACY15319.1"/>
    <property type="molecule type" value="Genomic_DNA"/>
</dbReference>
<keyword evidence="3" id="KW-0238">DNA-binding</keyword>
<comment type="similarity">
    <text evidence="1">Belongs to the type-I restriction system S methylase family.</text>
</comment>
<accession>D0LNE2</accession>
<feature type="domain" description="Type I restriction modification DNA specificity" evidence="4">
    <location>
        <begin position="66"/>
        <end position="181"/>
    </location>
</feature>
<evidence type="ECO:0000313" key="5">
    <source>
        <dbReference type="EMBL" id="ACY15319.1"/>
    </source>
</evidence>
<gene>
    <name evidence="5" type="ordered locus">Hoch_2792</name>
</gene>
<dbReference type="eggNOG" id="COG0732">
    <property type="taxonomic scope" value="Bacteria"/>
</dbReference>
<dbReference type="SUPFAM" id="SSF116734">
    <property type="entry name" value="DNA methylase specificity domain"/>
    <property type="match status" value="2"/>
</dbReference>
<evidence type="ECO:0000256" key="2">
    <source>
        <dbReference type="ARBA" id="ARBA00022747"/>
    </source>
</evidence>
<dbReference type="HOGENOM" id="CLU_021095_2_1_7"/>
<dbReference type="STRING" id="502025.Hoch_2792"/>
<keyword evidence="2" id="KW-0680">Restriction system</keyword>
<dbReference type="CDD" id="cd16961">
    <property type="entry name" value="RMtype1_S_TRD-CR_like"/>
    <property type="match status" value="1"/>
</dbReference>
<dbReference type="KEGG" id="hoh:Hoch_2792"/>
<dbReference type="RefSeq" id="WP_012827927.1">
    <property type="nucleotide sequence ID" value="NC_013440.1"/>
</dbReference>
<dbReference type="Proteomes" id="UP000001880">
    <property type="component" value="Chromosome"/>
</dbReference>
<dbReference type="Gene3D" id="3.90.220.20">
    <property type="entry name" value="DNA methylase specificity domains"/>
    <property type="match status" value="2"/>
</dbReference>
<dbReference type="Gene3D" id="1.10.287.1120">
    <property type="entry name" value="Bipartite methylase S protein"/>
    <property type="match status" value="1"/>
</dbReference>
<dbReference type="GO" id="GO:0009307">
    <property type="term" value="P:DNA restriction-modification system"/>
    <property type="evidence" value="ECO:0007669"/>
    <property type="project" value="UniProtKB-KW"/>
</dbReference>
<dbReference type="InterPro" id="IPR000055">
    <property type="entry name" value="Restrct_endonuc_typeI_TRD"/>
</dbReference>
<dbReference type="InterPro" id="IPR044946">
    <property type="entry name" value="Restrct_endonuc_typeI_TRD_sf"/>
</dbReference>
<name>D0LNE2_HALO1</name>
<dbReference type="OrthoDB" id="5296428at2"/>
<proteinExistence type="inferred from homology"/>
<protein>
    <submittedName>
        <fullName evidence="5">Restriction modification system DNA specificity domain protein</fullName>
    </submittedName>
</protein>
<evidence type="ECO:0000259" key="4">
    <source>
        <dbReference type="Pfam" id="PF01420"/>
    </source>
</evidence>
<evidence type="ECO:0000256" key="1">
    <source>
        <dbReference type="ARBA" id="ARBA00010923"/>
    </source>
</evidence>
<keyword evidence="6" id="KW-1185">Reference proteome</keyword>
<sequence>MADELQVPTRWRRVRLLDHVDLPSGQVDPRDPQYRSQPLVAPNHIESQTGRLLALESAESQNAISGKYTFSAGDVVYSKIRPYLRKAILASFDGLCSADMYPLRAKTSVEPGFLLALLLGEEFSSFAESVSMRTGIPKLNRKELGSYHARLPPLGEQRKIAAILGAVDEAIARTQAVIEQVQVVKKGLMQDLLTRGLPGRHTRFKQTEIGQIPESWSAVRLGDVLDGIDAGWSPKCANHPAGNGEWGVLKVSSVSSGIYKPEENKMLPDDLIPKPELEVRPGDVIIARASGVLDLVGVCSFVYKTRPRLMLSDKTLRVRPNRTLLDSFYLALTLQSPVVRSLVLEKATGSHMRNISQKAIGSVTVALPSLDEQVKVSSGIMAMDARIDNDTRSVESLTELKSALMSVLLTGEVRVTPDEESAS</sequence>
<evidence type="ECO:0000313" key="6">
    <source>
        <dbReference type="Proteomes" id="UP000001880"/>
    </source>
</evidence>
<dbReference type="GO" id="GO:0003677">
    <property type="term" value="F:DNA binding"/>
    <property type="evidence" value="ECO:0007669"/>
    <property type="project" value="UniProtKB-KW"/>
</dbReference>
<organism evidence="5 6">
    <name type="scientific">Haliangium ochraceum (strain DSM 14365 / JCM 11303 / SMP-2)</name>
    <dbReference type="NCBI Taxonomy" id="502025"/>
    <lineage>
        <taxon>Bacteria</taxon>
        <taxon>Pseudomonadati</taxon>
        <taxon>Myxococcota</taxon>
        <taxon>Polyangia</taxon>
        <taxon>Haliangiales</taxon>
        <taxon>Kofleriaceae</taxon>
        <taxon>Haliangium</taxon>
    </lineage>
</organism>
<dbReference type="Pfam" id="PF01420">
    <property type="entry name" value="Methylase_S"/>
    <property type="match status" value="1"/>
</dbReference>
<dbReference type="PANTHER" id="PTHR30408:SF12">
    <property type="entry name" value="TYPE I RESTRICTION ENZYME MJAVIII SPECIFICITY SUBUNIT"/>
    <property type="match status" value="1"/>
</dbReference>
<dbReference type="REBASE" id="22281">
    <property type="entry name" value="S.HocORF2791P"/>
</dbReference>
<dbReference type="CDD" id="cd17261">
    <property type="entry name" value="RMtype1_S_EcoKI-TRD2-CR2_like"/>
    <property type="match status" value="1"/>
</dbReference>
<dbReference type="InterPro" id="IPR052021">
    <property type="entry name" value="Type-I_RS_S_subunit"/>
</dbReference>